<protein>
    <submittedName>
        <fullName evidence="1">Uncharacterized protein</fullName>
    </submittedName>
</protein>
<evidence type="ECO:0000313" key="2">
    <source>
        <dbReference type="Proteomes" id="UP000765509"/>
    </source>
</evidence>
<dbReference type="InterPro" id="IPR036397">
    <property type="entry name" value="RNaseH_sf"/>
</dbReference>
<dbReference type="Proteomes" id="UP000765509">
    <property type="component" value="Unassembled WGS sequence"/>
</dbReference>
<dbReference type="OrthoDB" id="5592268at2759"/>
<reference evidence="1" key="1">
    <citation type="submission" date="2021-03" db="EMBL/GenBank/DDBJ databases">
        <title>Draft genome sequence of rust myrtle Austropuccinia psidii MF-1, a brazilian biotype.</title>
        <authorList>
            <person name="Quecine M.C."/>
            <person name="Pachon D.M.R."/>
            <person name="Bonatelli M.L."/>
            <person name="Correr F.H."/>
            <person name="Franceschini L.M."/>
            <person name="Leite T.F."/>
            <person name="Margarido G.R.A."/>
            <person name="Almeida C.A."/>
            <person name="Ferrarezi J.A."/>
            <person name="Labate C.A."/>
        </authorList>
    </citation>
    <scope>NUCLEOTIDE SEQUENCE</scope>
    <source>
        <strain evidence="1">MF-1</strain>
    </source>
</reference>
<sequence length="80" mass="9442">MLEPKLSLFTAYHPKTDRLAERMIRNMEEIIMRFCAYGMEYKDHEGYTNEWFTLLTSIQLSNRTIQNYTTGNTPSLTEKG</sequence>
<proteinExistence type="predicted"/>
<keyword evidence="2" id="KW-1185">Reference proteome</keyword>
<comment type="caution">
    <text evidence="1">The sequence shown here is derived from an EMBL/GenBank/DDBJ whole genome shotgun (WGS) entry which is preliminary data.</text>
</comment>
<dbReference type="AlphaFoldDB" id="A0A9Q3C588"/>
<dbReference type="Gene3D" id="3.30.420.10">
    <property type="entry name" value="Ribonuclease H-like superfamily/Ribonuclease H"/>
    <property type="match status" value="1"/>
</dbReference>
<dbReference type="EMBL" id="AVOT02005274">
    <property type="protein sequence ID" value="MBW0478679.1"/>
    <property type="molecule type" value="Genomic_DNA"/>
</dbReference>
<organism evidence="1 2">
    <name type="scientific">Austropuccinia psidii MF-1</name>
    <dbReference type="NCBI Taxonomy" id="1389203"/>
    <lineage>
        <taxon>Eukaryota</taxon>
        <taxon>Fungi</taxon>
        <taxon>Dikarya</taxon>
        <taxon>Basidiomycota</taxon>
        <taxon>Pucciniomycotina</taxon>
        <taxon>Pucciniomycetes</taxon>
        <taxon>Pucciniales</taxon>
        <taxon>Sphaerophragmiaceae</taxon>
        <taxon>Austropuccinia</taxon>
    </lineage>
</organism>
<dbReference type="GO" id="GO:0003676">
    <property type="term" value="F:nucleic acid binding"/>
    <property type="evidence" value="ECO:0007669"/>
    <property type="project" value="InterPro"/>
</dbReference>
<evidence type="ECO:0000313" key="1">
    <source>
        <dbReference type="EMBL" id="MBW0478679.1"/>
    </source>
</evidence>
<name>A0A9Q3C588_9BASI</name>
<gene>
    <name evidence="1" type="ORF">O181_018394</name>
</gene>
<accession>A0A9Q3C588</accession>